<keyword evidence="3" id="KW-0633">Potassium transport</keyword>
<dbReference type="Pfam" id="PF01171">
    <property type="entry name" value="ATP_bind_3"/>
    <property type="match status" value="1"/>
</dbReference>
<dbReference type="Pfam" id="PF00999">
    <property type="entry name" value="Na_H_Exchanger"/>
    <property type="match status" value="1"/>
</dbReference>
<dbReference type="InterPro" id="IPR011063">
    <property type="entry name" value="TilS/TtcA_N"/>
</dbReference>
<evidence type="ECO:0000313" key="16">
    <source>
        <dbReference type="Proteomes" id="UP000316621"/>
    </source>
</evidence>
<dbReference type="Proteomes" id="UP000316621">
    <property type="component" value="Chromosome 6"/>
</dbReference>
<feature type="domain" description="Cation/H(+) antiporter C-terminal" evidence="14">
    <location>
        <begin position="868"/>
        <end position="1032"/>
    </location>
</feature>
<dbReference type="PROSITE" id="PS01263">
    <property type="entry name" value="UPF0021"/>
    <property type="match status" value="1"/>
</dbReference>
<feature type="transmembrane region" description="Helical" evidence="10">
    <location>
        <begin position="278"/>
        <end position="299"/>
    </location>
</feature>
<evidence type="ECO:0000256" key="4">
    <source>
        <dbReference type="ARBA" id="ARBA00022692"/>
    </source>
</evidence>
<dbReference type="Gene3D" id="3.40.50.620">
    <property type="entry name" value="HUPs"/>
    <property type="match status" value="1"/>
</dbReference>
<keyword evidence="4 10" id="KW-0812">Transmembrane</keyword>
<keyword evidence="5" id="KW-0630">Potassium</keyword>
<dbReference type="InterPro" id="IPR006153">
    <property type="entry name" value="Cation/H_exchanger_TM"/>
</dbReference>
<keyword evidence="16" id="KW-1185">Reference proteome</keyword>
<dbReference type="Gene3D" id="1.20.1530.20">
    <property type="match status" value="1"/>
</dbReference>
<evidence type="ECO:0008006" key="17">
    <source>
        <dbReference type="Google" id="ProtNLM"/>
    </source>
</evidence>
<evidence type="ECO:0000256" key="2">
    <source>
        <dbReference type="ARBA" id="ARBA00022448"/>
    </source>
</evidence>
<dbReference type="Pfam" id="PF23256">
    <property type="entry name" value="CHX17_2nd"/>
    <property type="match status" value="1"/>
</dbReference>
<evidence type="ECO:0000256" key="10">
    <source>
        <dbReference type="SAM" id="Phobius"/>
    </source>
</evidence>
<keyword evidence="8 10" id="KW-0472">Membrane</keyword>
<protein>
    <recommendedName>
        <fullName evidence="17">Cytoplasmic tRNA adenylyltransferase 1</fullName>
    </recommendedName>
</protein>
<evidence type="ECO:0000256" key="6">
    <source>
        <dbReference type="ARBA" id="ARBA00022989"/>
    </source>
</evidence>
<dbReference type="InterPro" id="IPR014729">
    <property type="entry name" value="Rossmann-like_a/b/a_fold"/>
</dbReference>
<dbReference type="GO" id="GO:1902600">
    <property type="term" value="P:proton transmembrane transport"/>
    <property type="evidence" value="ECO:0007669"/>
    <property type="project" value="InterPro"/>
</dbReference>
<dbReference type="Gramene" id="RZC66860">
    <property type="protein sequence ID" value="RZC66860"/>
    <property type="gene ID" value="C5167_010542"/>
</dbReference>
<keyword evidence="7" id="KW-0406">Ion transport</keyword>
<feature type="domain" description="Cation/H+ exchanger transmembrane" evidence="11">
    <location>
        <begin position="293"/>
        <end position="676"/>
    </location>
</feature>
<keyword evidence="6 10" id="KW-1133">Transmembrane helix</keyword>
<dbReference type="PANTHER" id="PTHR32468:SF18">
    <property type="entry name" value="CATION_H(+) ANTIPORTER 1"/>
    <property type="match status" value="1"/>
</dbReference>
<gene>
    <name evidence="15" type="ORF">C5167_010542</name>
</gene>
<dbReference type="GO" id="GO:0006813">
    <property type="term" value="P:potassium ion transport"/>
    <property type="evidence" value="ECO:0007669"/>
    <property type="project" value="UniProtKB-KW"/>
</dbReference>
<dbReference type="PANTHER" id="PTHR32468">
    <property type="entry name" value="CATION/H + ANTIPORTER"/>
    <property type="match status" value="1"/>
</dbReference>
<reference evidence="15 16" key="1">
    <citation type="journal article" date="2018" name="Science">
        <title>The opium poppy genome and morphinan production.</title>
        <authorList>
            <person name="Guo L."/>
            <person name="Winzer T."/>
            <person name="Yang X."/>
            <person name="Li Y."/>
            <person name="Ning Z."/>
            <person name="He Z."/>
            <person name="Teodor R."/>
            <person name="Lu Y."/>
            <person name="Bowser T.A."/>
            <person name="Graham I.A."/>
            <person name="Ye K."/>
        </authorList>
    </citation>
    <scope>NUCLEOTIDE SEQUENCE [LARGE SCALE GENOMIC DNA]</scope>
    <source>
        <strain evidence="16">cv. HN1</strain>
        <tissue evidence="15">Leaves</tissue>
    </source>
</reference>
<dbReference type="InterPro" id="IPR020554">
    <property type="entry name" value="UPF0021_CS"/>
</dbReference>
<evidence type="ECO:0000259" key="13">
    <source>
        <dbReference type="Pfam" id="PF23256"/>
    </source>
</evidence>
<dbReference type="GO" id="GO:0006885">
    <property type="term" value="P:regulation of pH"/>
    <property type="evidence" value="ECO:0007669"/>
    <property type="project" value="TreeGrafter"/>
</dbReference>
<feature type="transmembrane region" description="Helical" evidence="10">
    <location>
        <begin position="589"/>
        <end position="609"/>
    </location>
</feature>
<dbReference type="InterPro" id="IPR050794">
    <property type="entry name" value="CPA2_transporter"/>
</dbReference>
<feature type="transmembrane region" description="Helical" evidence="10">
    <location>
        <begin position="311"/>
        <end position="328"/>
    </location>
</feature>
<keyword evidence="2" id="KW-0813">Transport</keyword>
<evidence type="ECO:0000259" key="11">
    <source>
        <dbReference type="Pfam" id="PF00999"/>
    </source>
</evidence>
<evidence type="ECO:0000256" key="7">
    <source>
        <dbReference type="ARBA" id="ARBA00023065"/>
    </source>
</evidence>
<name>A0A4Y7K3E6_PAPSO</name>
<accession>A0A4Y7K3E6</accession>
<evidence type="ECO:0000256" key="8">
    <source>
        <dbReference type="ARBA" id="ARBA00023136"/>
    </source>
</evidence>
<evidence type="ECO:0000256" key="1">
    <source>
        <dbReference type="ARBA" id="ARBA00004141"/>
    </source>
</evidence>
<evidence type="ECO:0000256" key="5">
    <source>
        <dbReference type="ARBA" id="ARBA00022958"/>
    </source>
</evidence>
<dbReference type="GO" id="GO:0012505">
    <property type="term" value="C:endomembrane system"/>
    <property type="evidence" value="ECO:0007669"/>
    <property type="project" value="TreeGrafter"/>
</dbReference>
<comment type="subcellular location">
    <subcellularLocation>
        <location evidence="1">Membrane</location>
        <topology evidence="1">Multi-pass membrane protein</topology>
    </subcellularLocation>
</comment>
<feature type="transmembrane region" description="Helical" evidence="10">
    <location>
        <begin position="510"/>
        <end position="526"/>
    </location>
</feature>
<feature type="transmembrane region" description="Helical" evidence="10">
    <location>
        <begin position="655"/>
        <end position="675"/>
    </location>
</feature>
<dbReference type="Pfam" id="PF23259">
    <property type="entry name" value="CHX17_C"/>
    <property type="match status" value="1"/>
</dbReference>
<dbReference type="InterPro" id="IPR038770">
    <property type="entry name" value="Na+/solute_symporter_sf"/>
</dbReference>
<feature type="transmembrane region" description="Helical" evidence="10">
    <location>
        <begin position="406"/>
        <end position="429"/>
    </location>
</feature>
<feature type="domain" description="Cation/H(+) antiporter central" evidence="13">
    <location>
        <begin position="730"/>
        <end position="862"/>
    </location>
</feature>
<feature type="transmembrane region" description="Helical" evidence="10">
    <location>
        <begin position="372"/>
        <end position="394"/>
    </location>
</feature>
<feature type="transmembrane region" description="Helical" evidence="10">
    <location>
        <begin position="441"/>
        <end position="464"/>
    </location>
</feature>
<dbReference type="GO" id="GO:0015297">
    <property type="term" value="F:antiporter activity"/>
    <property type="evidence" value="ECO:0007669"/>
    <property type="project" value="InterPro"/>
</dbReference>
<dbReference type="OMA" id="LVIQRHR"/>
<evidence type="ECO:0000259" key="14">
    <source>
        <dbReference type="Pfam" id="PF23259"/>
    </source>
</evidence>
<dbReference type="InterPro" id="IPR057290">
    <property type="entry name" value="CHX17_C"/>
</dbReference>
<feature type="transmembrane region" description="Helical" evidence="10">
    <location>
        <begin position="340"/>
        <end position="360"/>
    </location>
</feature>
<dbReference type="SUPFAM" id="SSF52402">
    <property type="entry name" value="Adenine nucleotide alpha hydrolases-like"/>
    <property type="match status" value="1"/>
</dbReference>
<feature type="transmembrane region" description="Helical" evidence="10">
    <location>
        <begin position="476"/>
        <end position="498"/>
    </location>
</feature>
<feature type="domain" description="tRNA(Ile)-lysidine/2-thiocytidine synthase N-terminal" evidence="12">
    <location>
        <begin position="67"/>
        <end position="206"/>
    </location>
</feature>
<dbReference type="Gene3D" id="3.40.50.12370">
    <property type="match status" value="1"/>
</dbReference>
<sequence length="1045" mass="116239">MSREEENDNKETAKKQQLCCICNQKRPALKRPKTLEQICKECFYEVFEEEIHCVIVENRLFKAGERIAIGASGGKDSTVLAYVLSELNRRHNYGLDLFLLSIDEGITGYRDDSLETVKRNEIQYGLPLKVVSYKDLYGWTMDEIVKMIGLKNNCTFCGVFRRQALDRGATLLKVDKLVTGHNADDIAETVLLNILRGDIARIAGIYSPNAYRGFAREFIKDLERMRPRAILDIIRSGENFRIAVSTKMPEQGICERCGYISSQILSSKGCLGDDPLSLVHVGTEIFCFLVFSHLFNLILKPFGQGGPVAQILAGVVLGPTALSQIRIFKTSIFGETSTQIYNQTLASCIRVMYMFLFGLEMDVSYLVRNFKLGASLAYSSLPMCIILAVCFGLVLSHQTSMEGNPFRFMCFLALLFANTSSPTVIKVASELKIETSEVGRLAIISALINEISTLLLLAVLTTWGGGALGFGGVVNGIFLCSLFVVGGVILNILLARYLNQRNPHRKHLRNIEVVSVLLLMSVISLYTELKGYNSTIACFIFGLMFPREGKTYRTLVHKMSYPVENFILPIFFANLGFQVNLPDIDLKGYLIIILVVFVSISCKFGGAFVNTYFLNITPKDSIFLSLLSNVKGHADLLIISAAATRHKWSIKDYNTFIVTVAVNTIIVGPFLAFMVRKEGKFMAFKHVGLESQKPETEIRTLACVHGPRHVPTLVGIIAAAAGTRKSPFTAYVMHLVELTEKNSDLLYNQHENGLLSDDEDYGGNDELEINDAIDAFVADTRVPVHQVKIVAPTTTMHDELCSSAKDLRVSIVMLPFHKHQRVDGKMQTSKEGIRITNQKVLRAAPCSVGILVDRGFSPIQVSESESKLQVATLFFGGPDDREALAYSSLLARHPDVKLTVFKFLPSTRKELQARINMESNEEDEVLMEIMTHVTEKDADKAFLANFYNRYVTSKDVNYVEKYVENGSETMAVLSAMKDNYSLFVVGKGGRGLSPLTTGMSDWEECPELGVVGDVLASSDMVMSASVLVIQQHKPPKNEYIDNHLP</sequence>
<evidence type="ECO:0000256" key="9">
    <source>
        <dbReference type="ARBA" id="ARBA00038341"/>
    </source>
</evidence>
<dbReference type="CDD" id="cd01713">
    <property type="entry name" value="CTU1-like"/>
    <property type="match status" value="1"/>
</dbReference>
<evidence type="ECO:0000313" key="15">
    <source>
        <dbReference type="EMBL" id="RZC66860.1"/>
    </source>
</evidence>
<evidence type="ECO:0000259" key="12">
    <source>
        <dbReference type="Pfam" id="PF01171"/>
    </source>
</evidence>
<dbReference type="GO" id="GO:0016020">
    <property type="term" value="C:membrane"/>
    <property type="evidence" value="ECO:0007669"/>
    <property type="project" value="UniProtKB-SubCell"/>
</dbReference>
<dbReference type="AlphaFoldDB" id="A0A4Y7K3E6"/>
<comment type="similarity">
    <text evidence="9">Belongs to the monovalent cation:proton antiporter 2 (CPA2) transporter (TC 2.A.37) family. CHX (TC 2.A.37.4) subfamily.</text>
</comment>
<dbReference type="STRING" id="3469.A0A4Y7K3E6"/>
<dbReference type="EMBL" id="CM010720">
    <property type="protein sequence ID" value="RZC66860.1"/>
    <property type="molecule type" value="Genomic_DNA"/>
</dbReference>
<dbReference type="InterPro" id="IPR057291">
    <property type="entry name" value="CHX17_2nd"/>
</dbReference>
<dbReference type="InterPro" id="IPR056369">
    <property type="entry name" value="CTU1-like_ATP-bd"/>
</dbReference>
<organism evidence="15 16">
    <name type="scientific">Papaver somniferum</name>
    <name type="common">Opium poppy</name>
    <dbReference type="NCBI Taxonomy" id="3469"/>
    <lineage>
        <taxon>Eukaryota</taxon>
        <taxon>Viridiplantae</taxon>
        <taxon>Streptophyta</taxon>
        <taxon>Embryophyta</taxon>
        <taxon>Tracheophyta</taxon>
        <taxon>Spermatophyta</taxon>
        <taxon>Magnoliopsida</taxon>
        <taxon>Ranunculales</taxon>
        <taxon>Papaveraceae</taxon>
        <taxon>Papaveroideae</taxon>
        <taxon>Papaver</taxon>
    </lineage>
</organism>
<evidence type="ECO:0000256" key="3">
    <source>
        <dbReference type="ARBA" id="ARBA00022538"/>
    </source>
</evidence>
<proteinExistence type="inferred from homology"/>